<name>A0AA38VRS6_9PEZI</name>
<protein>
    <submittedName>
        <fullName evidence="1">Uncharacterized protein</fullName>
    </submittedName>
</protein>
<evidence type="ECO:0000313" key="1">
    <source>
        <dbReference type="EMBL" id="KAJ9142949.1"/>
    </source>
</evidence>
<keyword evidence="2" id="KW-1185">Reference proteome</keyword>
<dbReference type="PANTHER" id="PTHR40257:SF1">
    <property type="entry name" value="DUF1330 DOMAIN-CONTAINING PROTEIN"/>
    <property type="match status" value="1"/>
</dbReference>
<dbReference type="EMBL" id="JANBVO010000020">
    <property type="protein sequence ID" value="KAJ9142949.1"/>
    <property type="molecule type" value="Genomic_DNA"/>
</dbReference>
<evidence type="ECO:0000313" key="2">
    <source>
        <dbReference type="Proteomes" id="UP001174694"/>
    </source>
</evidence>
<proteinExistence type="predicted"/>
<dbReference type="AlphaFoldDB" id="A0AA38VRS6"/>
<reference evidence="1" key="1">
    <citation type="submission" date="2022-07" db="EMBL/GenBank/DDBJ databases">
        <title>Fungi with potential for degradation of polypropylene.</title>
        <authorList>
            <person name="Gostincar C."/>
        </authorList>
    </citation>
    <scope>NUCLEOTIDE SEQUENCE</scope>
    <source>
        <strain evidence="1">EXF-13308</strain>
    </source>
</reference>
<dbReference type="Proteomes" id="UP001174694">
    <property type="component" value="Unassembled WGS sequence"/>
</dbReference>
<dbReference type="PANTHER" id="PTHR40257">
    <property type="match status" value="1"/>
</dbReference>
<dbReference type="Gene3D" id="3.30.70.100">
    <property type="match status" value="1"/>
</dbReference>
<accession>A0AA38VRS6</accession>
<sequence>MAPVVFHLISLKSTSDKEAFISALKSFSPDERPLWVASCHHWIHEPRISVTALTGSGHSIQAWDYVVIFRSPSPTTPELPLVLQPYVACNWSITAEVQDAMIDSLSSRNAATEAETAPPLPAGWTADNHESIDAAQGAPDVELSLETPSRAFGSDKSDSGSALKEVIRDIGLAHPGPVAMLNLLAYLPGQRPRYMEYVAAFQETIGPKYGGQPLLAGFGVTDWSSRAEEVVGGREVGEWEDAALVWYPTVWHFGKMIDDPMYVTLDRQHKGGVIRDNPLICCSEISLD</sequence>
<comment type="caution">
    <text evidence="1">The sequence shown here is derived from an EMBL/GenBank/DDBJ whole genome shotgun (WGS) entry which is preliminary data.</text>
</comment>
<organism evidence="1 2">
    <name type="scientific">Pleurostoma richardsiae</name>
    <dbReference type="NCBI Taxonomy" id="41990"/>
    <lineage>
        <taxon>Eukaryota</taxon>
        <taxon>Fungi</taxon>
        <taxon>Dikarya</taxon>
        <taxon>Ascomycota</taxon>
        <taxon>Pezizomycotina</taxon>
        <taxon>Sordariomycetes</taxon>
        <taxon>Sordariomycetidae</taxon>
        <taxon>Calosphaeriales</taxon>
        <taxon>Pleurostomataceae</taxon>
        <taxon>Pleurostoma</taxon>
    </lineage>
</organism>
<gene>
    <name evidence="1" type="ORF">NKR23_g6769</name>
</gene>